<keyword evidence="1" id="KW-0472">Membrane</keyword>
<protein>
    <submittedName>
        <fullName evidence="2">Uncharacterized protein</fullName>
    </submittedName>
</protein>
<feature type="transmembrane region" description="Helical" evidence="1">
    <location>
        <begin position="21"/>
        <end position="41"/>
    </location>
</feature>
<dbReference type="Proteomes" id="UP000269198">
    <property type="component" value="Unassembled WGS sequence"/>
</dbReference>
<proteinExistence type="predicted"/>
<sequence>MSTSTPGESQHNRRTASPFDIRLVIALLFVIYGVVLSLMGLNPSPEDIEQAAGFNINLWSGIGMLVFSALLATWAFLRPVRVPEEFESTE</sequence>
<organism evidence="2 3">
    <name type="scientific">Halostreptopolyspora alba</name>
    <dbReference type="NCBI Taxonomy" id="2487137"/>
    <lineage>
        <taxon>Bacteria</taxon>
        <taxon>Bacillati</taxon>
        <taxon>Actinomycetota</taxon>
        <taxon>Actinomycetes</taxon>
        <taxon>Streptosporangiales</taxon>
        <taxon>Nocardiopsidaceae</taxon>
        <taxon>Halostreptopolyspora</taxon>
    </lineage>
</organism>
<evidence type="ECO:0000313" key="2">
    <source>
        <dbReference type="EMBL" id="RNL86558.1"/>
    </source>
</evidence>
<accession>A0A3N0EFB4</accession>
<dbReference type="AlphaFoldDB" id="A0A3N0EFB4"/>
<keyword evidence="1" id="KW-0812">Transmembrane</keyword>
<evidence type="ECO:0000313" key="3">
    <source>
        <dbReference type="Proteomes" id="UP000269198"/>
    </source>
</evidence>
<reference evidence="2 3" key="1">
    <citation type="submission" date="2018-11" db="EMBL/GenBank/DDBJ databases">
        <title>The genome draft of YIM 96095.</title>
        <authorList>
            <person name="Tang S.-K."/>
            <person name="Chunyu W.-X."/>
            <person name="Feng Y.-Z."/>
        </authorList>
    </citation>
    <scope>NUCLEOTIDE SEQUENCE [LARGE SCALE GENOMIC DNA]</scope>
    <source>
        <strain evidence="2 3">YIM 96095</strain>
    </source>
</reference>
<comment type="caution">
    <text evidence="2">The sequence shown here is derived from an EMBL/GenBank/DDBJ whole genome shotgun (WGS) entry which is preliminary data.</text>
</comment>
<feature type="transmembrane region" description="Helical" evidence="1">
    <location>
        <begin position="56"/>
        <end position="77"/>
    </location>
</feature>
<dbReference type="RefSeq" id="WP_123200083.1">
    <property type="nucleotide sequence ID" value="NZ_RJMB01000003.1"/>
</dbReference>
<dbReference type="OrthoDB" id="5196985at2"/>
<evidence type="ECO:0000256" key="1">
    <source>
        <dbReference type="SAM" id="Phobius"/>
    </source>
</evidence>
<name>A0A3N0EFB4_9ACTN</name>
<dbReference type="EMBL" id="RJMB01000003">
    <property type="protein sequence ID" value="RNL86558.1"/>
    <property type="molecule type" value="Genomic_DNA"/>
</dbReference>
<keyword evidence="3" id="KW-1185">Reference proteome</keyword>
<gene>
    <name evidence="2" type="ORF">EFW17_05020</name>
</gene>
<keyword evidence="1" id="KW-1133">Transmembrane helix</keyword>